<dbReference type="EMBL" id="QQAZ01000022">
    <property type="protein sequence ID" value="RDI43320.1"/>
    <property type="molecule type" value="Genomic_DNA"/>
</dbReference>
<reference evidence="1 2" key="1">
    <citation type="submission" date="2018-07" db="EMBL/GenBank/DDBJ databases">
        <title>Genomic Encyclopedia of Type Strains, Phase IV (KMG-IV): sequencing the most valuable type-strain genomes for metagenomic binning, comparative biology and taxonomic classification.</title>
        <authorList>
            <person name="Goeker M."/>
        </authorList>
    </citation>
    <scope>NUCLEOTIDE SEQUENCE [LARGE SCALE GENOMIC DNA]</scope>
    <source>
        <strain evidence="1 2">DSM 44952</strain>
    </source>
</reference>
<name>A0A370GIX1_9NOCA</name>
<gene>
    <name evidence="1" type="ORF">DFR68_12283</name>
</gene>
<dbReference type="AlphaFoldDB" id="A0A370GIX1"/>
<keyword evidence="2" id="KW-1185">Reference proteome</keyword>
<proteinExistence type="predicted"/>
<dbReference type="RefSeq" id="WP_068027673.1">
    <property type="nucleotide sequence ID" value="NZ_QQAZ01000022.1"/>
</dbReference>
<dbReference type="Proteomes" id="UP000255355">
    <property type="component" value="Unassembled WGS sequence"/>
</dbReference>
<evidence type="ECO:0000313" key="2">
    <source>
        <dbReference type="Proteomes" id="UP000255355"/>
    </source>
</evidence>
<accession>A0A370GIX1</accession>
<evidence type="ECO:0000313" key="1">
    <source>
        <dbReference type="EMBL" id="RDI43320.1"/>
    </source>
</evidence>
<dbReference type="OrthoDB" id="10004150at2"/>
<sequence>MKNPARNSGGDGDIDRRLLEVEWDTHWSPPERAFIASSAEFATLTGRDAGSALAAITDLEDKIRRVLMFEPHRLLEKLS</sequence>
<comment type="caution">
    <text evidence="1">The sequence shown here is derived from an EMBL/GenBank/DDBJ whole genome shotgun (WGS) entry which is preliminary data.</text>
</comment>
<organism evidence="1 2">
    <name type="scientific">Nocardia mexicana</name>
    <dbReference type="NCBI Taxonomy" id="279262"/>
    <lineage>
        <taxon>Bacteria</taxon>
        <taxon>Bacillati</taxon>
        <taxon>Actinomycetota</taxon>
        <taxon>Actinomycetes</taxon>
        <taxon>Mycobacteriales</taxon>
        <taxon>Nocardiaceae</taxon>
        <taxon>Nocardia</taxon>
    </lineage>
</organism>
<protein>
    <submittedName>
        <fullName evidence="1">Uncharacterized protein</fullName>
    </submittedName>
</protein>